<dbReference type="EMBL" id="KV429101">
    <property type="protein sequence ID" value="KZT65697.1"/>
    <property type="molecule type" value="Genomic_DNA"/>
</dbReference>
<dbReference type="Proteomes" id="UP000076727">
    <property type="component" value="Unassembled WGS sequence"/>
</dbReference>
<sequence length="168" mass="18512">MLSHTTRLTQPCTRKCLRDSRRTDIRDYNTVGAVRSLPQPRRRAQRPPCECLSFCVPPTSVDSSQRPTLQLSCIPFRLDLRALLTHRILYCAVNPIGSREAGAGLESYSWTPSILGLLPSIDVRGATNGTLGRPRRCGYAARGAYDAGLWARAVCGCGCDSMGLVCWR</sequence>
<reference evidence="1 2" key="1">
    <citation type="journal article" date="2016" name="Mol. Biol. Evol.">
        <title>Comparative Genomics of Early-Diverging Mushroom-Forming Fungi Provides Insights into the Origins of Lignocellulose Decay Capabilities.</title>
        <authorList>
            <person name="Nagy L.G."/>
            <person name="Riley R."/>
            <person name="Tritt A."/>
            <person name="Adam C."/>
            <person name="Daum C."/>
            <person name="Floudas D."/>
            <person name="Sun H."/>
            <person name="Yadav J.S."/>
            <person name="Pangilinan J."/>
            <person name="Larsson K.H."/>
            <person name="Matsuura K."/>
            <person name="Barry K."/>
            <person name="Labutti K."/>
            <person name="Kuo R."/>
            <person name="Ohm R.A."/>
            <person name="Bhattacharya S.S."/>
            <person name="Shirouzu T."/>
            <person name="Yoshinaga Y."/>
            <person name="Martin F.M."/>
            <person name="Grigoriev I.V."/>
            <person name="Hibbett D.S."/>
        </authorList>
    </citation>
    <scope>NUCLEOTIDE SEQUENCE [LARGE SCALE GENOMIC DNA]</scope>
    <source>
        <strain evidence="1 2">L-15889</strain>
    </source>
</reference>
<organism evidence="1 2">
    <name type="scientific">Daedalea quercina L-15889</name>
    <dbReference type="NCBI Taxonomy" id="1314783"/>
    <lineage>
        <taxon>Eukaryota</taxon>
        <taxon>Fungi</taxon>
        <taxon>Dikarya</taxon>
        <taxon>Basidiomycota</taxon>
        <taxon>Agaricomycotina</taxon>
        <taxon>Agaricomycetes</taxon>
        <taxon>Polyporales</taxon>
        <taxon>Fomitopsis</taxon>
    </lineage>
</organism>
<protein>
    <submittedName>
        <fullName evidence="1">Uncharacterized protein</fullName>
    </submittedName>
</protein>
<keyword evidence="2" id="KW-1185">Reference proteome</keyword>
<name>A0A165MHR3_9APHY</name>
<evidence type="ECO:0000313" key="1">
    <source>
        <dbReference type="EMBL" id="KZT65697.1"/>
    </source>
</evidence>
<dbReference type="AlphaFoldDB" id="A0A165MHR3"/>
<gene>
    <name evidence="1" type="ORF">DAEQUDRAFT_513563</name>
</gene>
<proteinExistence type="predicted"/>
<accession>A0A165MHR3</accession>
<evidence type="ECO:0000313" key="2">
    <source>
        <dbReference type="Proteomes" id="UP000076727"/>
    </source>
</evidence>